<dbReference type="InterPro" id="IPR029066">
    <property type="entry name" value="PLP-binding_barrel"/>
</dbReference>
<dbReference type="EC" id="5.1.1.1" evidence="5"/>
<dbReference type="FunFam" id="3.20.20.10:FF:000002">
    <property type="entry name" value="Alanine racemase"/>
    <property type="match status" value="1"/>
</dbReference>
<dbReference type="EMBL" id="WJNG01000011">
    <property type="protein sequence ID" value="MRH43626.1"/>
    <property type="molecule type" value="Genomic_DNA"/>
</dbReference>
<comment type="similarity">
    <text evidence="5">Belongs to the alanine racemase family.</text>
</comment>
<dbReference type="OrthoDB" id="9813814at2"/>
<dbReference type="NCBIfam" id="TIGR00492">
    <property type="entry name" value="alr"/>
    <property type="match status" value="1"/>
</dbReference>
<dbReference type="PANTHER" id="PTHR30511:SF0">
    <property type="entry name" value="ALANINE RACEMASE, CATABOLIC-RELATED"/>
    <property type="match status" value="1"/>
</dbReference>
<comment type="function">
    <text evidence="5">Catalyzes the interconversion of L-alanine and D-alanine. May also act on other amino acids.</text>
</comment>
<dbReference type="GO" id="GO:0030632">
    <property type="term" value="P:D-alanine biosynthetic process"/>
    <property type="evidence" value="ECO:0007669"/>
    <property type="project" value="UniProtKB-UniRule"/>
</dbReference>
<dbReference type="SUPFAM" id="SSF51419">
    <property type="entry name" value="PLP-binding barrel"/>
    <property type="match status" value="1"/>
</dbReference>
<comment type="pathway">
    <text evidence="5">Amino-acid biosynthesis; D-alanine biosynthesis; D-alanine from L-alanine: step 1/1.</text>
</comment>
<dbReference type="FunFam" id="2.40.37.10:FF:000006">
    <property type="entry name" value="Alanine racemase"/>
    <property type="match status" value="1"/>
</dbReference>
<dbReference type="PRINTS" id="PR00992">
    <property type="entry name" value="ALARACEMASE"/>
</dbReference>
<dbReference type="InterPro" id="IPR011079">
    <property type="entry name" value="Ala_racemase_C"/>
</dbReference>
<gene>
    <name evidence="9" type="ORF">GH741_13190</name>
</gene>
<dbReference type="UniPathway" id="UPA00042">
    <property type="reaction ID" value="UER00497"/>
</dbReference>
<keyword evidence="3 5" id="KW-0663">Pyridoxal phosphate</keyword>
<evidence type="ECO:0000313" key="10">
    <source>
        <dbReference type="Proteomes" id="UP000799092"/>
    </source>
</evidence>
<protein>
    <recommendedName>
        <fullName evidence="5">Alanine racemase</fullName>
        <ecNumber evidence="5">5.1.1.1</ecNumber>
    </recommendedName>
</protein>
<dbReference type="SMART" id="SM01005">
    <property type="entry name" value="Ala_racemase_C"/>
    <property type="match status" value="1"/>
</dbReference>
<dbReference type="InterPro" id="IPR020622">
    <property type="entry name" value="Ala_racemase_pyridoxalP-BS"/>
</dbReference>
<dbReference type="AlphaFoldDB" id="A0A6A8DGJ7"/>
<dbReference type="CDD" id="cd00430">
    <property type="entry name" value="PLPDE_III_AR"/>
    <property type="match status" value="1"/>
</dbReference>
<dbReference type="InterPro" id="IPR009006">
    <property type="entry name" value="Ala_racemase/Decarboxylase_C"/>
</dbReference>
<keyword evidence="10" id="KW-1185">Reference proteome</keyword>
<dbReference type="InterPro" id="IPR001608">
    <property type="entry name" value="Ala_racemase_N"/>
</dbReference>
<dbReference type="InterPro" id="IPR000821">
    <property type="entry name" value="Ala_racemase"/>
</dbReference>
<feature type="modified residue" description="N6-(pyridoxal phosphate)lysine" evidence="5 6">
    <location>
        <position position="41"/>
    </location>
</feature>
<name>A0A6A8DGJ7_9BACI</name>
<organism evidence="9 10">
    <name type="scientific">Aquibacillus halophilus</name>
    <dbReference type="NCBI Taxonomy" id="930132"/>
    <lineage>
        <taxon>Bacteria</taxon>
        <taxon>Bacillati</taxon>
        <taxon>Bacillota</taxon>
        <taxon>Bacilli</taxon>
        <taxon>Bacillales</taxon>
        <taxon>Bacillaceae</taxon>
        <taxon>Aquibacillus</taxon>
    </lineage>
</organism>
<feature type="binding site" evidence="5 7">
    <location>
        <position position="315"/>
    </location>
    <ligand>
        <name>substrate</name>
    </ligand>
</feature>
<dbReference type="Pfam" id="PF00842">
    <property type="entry name" value="Ala_racemase_C"/>
    <property type="match status" value="1"/>
</dbReference>
<evidence type="ECO:0000259" key="8">
    <source>
        <dbReference type="SMART" id="SM01005"/>
    </source>
</evidence>
<proteinExistence type="inferred from homology"/>
<evidence type="ECO:0000313" key="9">
    <source>
        <dbReference type="EMBL" id="MRH43626.1"/>
    </source>
</evidence>
<dbReference type="Gene3D" id="3.20.20.10">
    <property type="entry name" value="Alanine racemase"/>
    <property type="match status" value="1"/>
</dbReference>
<dbReference type="GO" id="GO:0005829">
    <property type="term" value="C:cytosol"/>
    <property type="evidence" value="ECO:0007669"/>
    <property type="project" value="TreeGrafter"/>
</dbReference>
<feature type="binding site" evidence="5 7">
    <location>
        <position position="137"/>
    </location>
    <ligand>
        <name>substrate</name>
    </ligand>
</feature>
<evidence type="ECO:0000256" key="4">
    <source>
        <dbReference type="ARBA" id="ARBA00023235"/>
    </source>
</evidence>
<dbReference type="GO" id="GO:0030170">
    <property type="term" value="F:pyridoxal phosphate binding"/>
    <property type="evidence" value="ECO:0007669"/>
    <property type="project" value="UniProtKB-UniRule"/>
</dbReference>
<evidence type="ECO:0000256" key="1">
    <source>
        <dbReference type="ARBA" id="ARBA00000316"/>
    </source>
</evidence>
<dbReference type="GO" id="GO:0009252">
    <property type="term" value="P:peptidoglycan biosynthetic process"/>
    <property type="evidence" value="ECO:0007669"/>
    <property type="project" value="TreeGrafter"/>
</dbReference>
<dbReference type="PROSITE" id="PS00395">
    <property type="entry name" value="ALANINE_RACEMASE"/>
    <property type="match status" value="1"/>
</dbReference>
<evidence type="ECO:0000256" key="2">
    <source>
        <dbReference type="ARBA" id="ARBA00001933"/>
    </source>
</evidence>
<feature type="active site" description="Proton acceptor; specific for L-alanine" evidence="5">
    <location>
        <position position="268"/>
    </location>
</feature>
<evidence type="ECO:0000256" key="6">
    <source>
        <dbReference type="PIRSR" id="PIRSR600821-50"/>
    </source>
</evidence>
<evidence type="ECO:0000256" key="3">
    <source>
        <dbReference type="ARBA" id="ARBA00022898"/>
    </source>
</evidence>
<feature type="active site" description="Proton acceptor; specific for D-alanine" evidence="5">
    <location>
        <position position="41"/>
    </location>
</feature>
<evidence type="ECO:0000256" key="7">
    <source>
        <dbReference type="PIRSR" id="PIRSR600821-52"/>
    </source>
</evidence>
<dbReference type="SUPFAM" id="SSF50621">
    <property type="entry name" value="Alanine racemase C-terminal domain-like"/>
    <property type="match status" value="1"/>
</dbReference>
<feature type="domain" description="Alanine racemase C-terminal" evidence="8">
    <location>
        <begin position="247"/>
        <end position="372"/>
    </location>
</feature>
<comment type="catalytic activity">
    <reaction evidence="1 5">
        <text>L-alanine = D-alanine</text>
        <dbReference type="Rhea" id="RHEA:20249"/>
        <dbReference type="ChEBI" id="CHEBI:57416"/>
        <dbReference type="ChEBI" id="CHEBI:57972"/>
        <dbReference type="EC" id="5.1.1.1"/>
    </reaction>
</comment>
<dbReference type="Gene3D" id="2.40.37.10">
    <property type="entry name" value="Lyase, Ornithine Decarboxylase, Chain A, domain 1"/>
    <property type="match status" value="1"/>
</dbReference>
<dbReference type="Proteomes" id="UP000799092">
    <property type="component" value="Unassembled WGS sequence"/>
</dbReference>
<sequence length="376" mass="42627">MEHKTFYRDSWVEVDLQRIKYNITQLTERLSGGTKIYAVVKANGYGHGDIQVARIALESGASGLAVAILDEAIKLRKLGIKAPILVMGWIRPEDAPIAAQHDVAVTFFQKQWLQQAKKNSFDCPLKLHMKWDTGMGRIGIRDEEELIDTLKELNDARFELEGIFTHFATADEDNKTYYQKQLDNFNNLLDTFKSIWGKPVTIHTGNSAASMRFPEDMQHYVRFGISMYGLYPSQTVKMERPIDLKPAFSLHSKLIHIKKVSAGDSISYGATYTAEKPEWIGTIPLGYADGIRRKLQGSDVLVNGKRFPIVGRICMDQLMIRLDKSYQIGTKVTLIGEQQSNEITMDEIATILDTINYEVTCMISNRVPRVYVNHNS</sequence>
<dbReference type="GO" id="GO:0008784">
    <property type="term" value="F:alanine racemase activity"/>
    <property type="evidence" value="ECO:0007669"/>
    <property type="project" value="UniProtKB-UniRule"/>
</dbReference>
<accession>A0A6A8DGJ7</accession>
<comment type="cofactor">
    <cofactor evidence="2 5 6">
        <name>pyridoxal 5'-phosphate</name>
        <dbReference type="ChEBI" id="CHEBI:597326"/>
    </cofactor>
</comment>
<dbReference type="Pfam" id="PF01168">
    <property type="entry name" value="Ala_racemase_N"/>
    <property type="match status" value="1"/>
</dbReference>
<dbReference type="RefSeq" id="WP_153737258.1">
    <property type="nucleotide sequence ID" value="NZ_WJNG01000011.1"/>
</dbReference>
<evidence type="ECO:0000256" key="5">
    <source>
        <dbReference type="HAMAP-Rule" id="MF_01201"/>
    </source>
</evidence>
<keyword evidence="4 5" id="KW-0413">Isomerase</keyword>
<reference evidence="9" key="1">
    <citation type="submission" date="2019-11" db="EMBL/GenBank/DDBJ databases">
        <authorList>
            <person name="Li J."/>
        </authorList>
    </citation>
    <scope>NUCLEOTIDE SEQUENCE</scope>
    <source>
        <strain evidence="9">B6B</strain>
    </source>
</reference>
<dbReference type="HAMAP" id="MF_01201">
    <property type="entry name" value="Ala_racemase"/>
    <property type="match status" value="1"/>
</dbReference>
<comment type="caution">
    <text evidence="9">The sequence shown here is derived from an EMBL/GenBank/DDBJ whole genome shotgun (WGS) entry which is preliminary data.</text>
</comment>
<dbReference type="PANTHER" id="PTHR30511">
    <property type="entry name" value="ALANINE RACEMASE"/>
    <property type="match status" value="1"/>
</dbReference>